<keyword evidence="2" id="KW-1185">Reference proteome</keyword>
<gene>
    <name evidence="1" type="ORF">GCM10007874_35120</name>
</gene>
<evidence type="ECO:0000313" key="2">
    <source>
        <dbReference type="Proteomes" id="UP001156882"/>
    </source>
</evidence>
<sequence length="220" mass="23570">MPLPDPVPLGVSGKKTVSKASFEAAGGSEALTTEEEREAYIVLSLIEALQRPLTGAGTEALLKPVFDHIPNMAEVLRAFAKKVLQTLRDGEPHSTVAVSGTTLPVAVAFGAWNGSHREVQPERTGGYLPGLLTTGLKLRDKGLSVAALLAIDVFARETVDASAPGRPLDESLLLDAELSYVPGLLFGYPEDEPNDLPAIFLVNRSLCTPDQLQMLERMNR</sequence>
<evidence type="ECO:0000313" key="1">
    <source>
        <dbReference type="EMBL" id="GLS20495.1"/>
    </source>
</evidence>
<proteinExistence type="predicted"/>
<dbReference type="Proteomes" id="UP001156882">
    <property type="component" value="Unassembled WGS sequence"/>
</dbReference>
<reference evidence="2" key="1">
    <citation type="journal article" date="2019" name="Int. J. Syst. Evol. Microbiol.">
        <title>The Global Catalogue of Microorganisms (GCM) 10K type strain sequencing project: providing services to taxonomists for standard genome sequencing and annotation.</title>
        <authorList>
            <consortium name="The Broad Institute Genomics Platform"/>
            <consortium name="The Broad Institute Genome Sequencing Center for Infectious Disease"/>
            <person name="Wu L."/>
            <person name="Ma J."/>
        </authorList>
    </citation>
    <scope>NUCLEOTIDE SEQUENCE [LARGE SCALE GENOMIC DNA]</scope>
    <source>
        <strain evidence="2">NBRC 101365</strain>
    </source>
</reference>
<comment type="caution">
    <text evidence="1">The sequence shown here is derived from an EMBL/GenBank/DDBJ whole genome shotgun (WGS) entry which is preliminary data.</text>
</comment>
<accession>A0ABQ6CJZ5</accession>
<dbReference type="RefSeq" id="WP_284313575.1">
    <property type="nucleotide sequence ID" value="NZ_BSPC01000028.1"/>
</dbReference>
<protein>
    <submittedName>
        <fullName evidence="1">Uncharacterized protein</fullName>
    </submittedName>
</protein>
<organism evidence="1 2">
    <name type="scientific">Labrys miyagiensis</name>
    <dbReference type="NCBI Taxonomy" id="346912"/>
    <lineage>
        <taxon>Bacteria</taxon>
        <taxon>Pseudomonadati</taxon>
        <taxon>Pseudomonadota</taxon>
        <taxon>Alphaproteobacteria</taxon>
        <taxon>Hyphomicrobiales</taxon>
        <taxon>Xanthobacteraceae</taxon>
        <taxon>Labrys</taxon>
    </lineage>
</organism>
<dbReference type="EMBL" id="BSPC01000028">
    <property type="protein sequence ID" value="GLS20495.1"/>
    <property type="molecule type" value="Genomic_DNA"/>
</dbReference>
<name>A0ABQ6CJZ5_9HYPH</name>